<evidence type="ECO:0000313" key="3">
    <source>
        <dbReference type="Proteomes" id="UP000237580"/>
    </source>
</evidence>
<organism evidence="2 3">
    <name type="scientific">Pseudomonas syringae pv. persicae</name>
    <dbReference type="NCBI Taxonomy" id="237306"/>
    <lineage>
        <taxon>Bacteria</taxon>
        <taxon>Pseudomonadati</taxon>
        <taxon>Pseudomonadota</taxon>
        <taxon>Gammaproteobacteria</taxon>
        <taxon>Pseudomonadales</taxon>
        <taxon>Pseudomonadaceae</taxon>
        <taxon>Pseudomonas</taxon>
    </lineage>
</organism>
<sequence>MSTTTSLHSNAFNFMSFLNSGVDPRTGLYTASISLPELKANDLAGPLVPIALAFSPLNTQDSGYGFGWNLQLSQFDPVTRMLSLSSGESFKVTHTAVVGDRLLMKEQKLDSFHVHQTDKETFRIVHKSGLVERLRVGGSADNRLALPYEISSPDGRSVYLEYSLFNGQQILASVSDDQRTLLSLTRKDRLLEIILNPDLLPSRFTMELAEDDFRVAKVVLPTDDAACWRFGYEQLNGLLCITTAYTPSGARETMRYDDAGHSFPGADARPALRRVTEHLADPGHGQSTIRTRYGYSAHDTVNTHNFLGNNAAGLIWEDNGEDNLYRIRGDYQYGTTQSLIVNGQAVRTVERSFNRFHLLTEETTTQGDNVKKTRTVYHALEQADFEQQPAYFQLPKTVTDGWSLRSNASQVRYETVSSDYDNFGNLTRQVQPSGVIETSTWYPAEGETQGEFQCPPDPQGFVRLVRTRTVTPAPSTYCDAAPVCEAAPVLRTRFVYDAMAPVSGASQPWLVLTRETLLRVEDDLETTLHTTGHLYIQQPEDALIHGRPLLDTFTLNGISTLTSFAYSKALSRAAEKGKQAETVLKTTQTLSSTLDSHTRTINLEHSLLNGEPLLTLDDANVEIRYTYDALERVTSETVAPCTDYEATRCYAYTLVAADGQMAHQEVTDVKGVITRSDLDGLGRVFRETRQNADGDKCMRDTYTAKYDARGQLQEETRYDWLDDIDKKLTLTSTFGYDDWGQQVSETGPDGVVACSLMNPFGWQTENGDYMPTQSSWQQTGPDSIEHYGRVESQLNLLGKPDRVERFALDKTSMGKQLFRYDGLGRMVEEVSILGHIGRYRYDTFDRMVESTLPNQDKVLRSYAAHSTAELASGITVQSANARLAAIIAGEQSFDGLDRVIQLRTGGRSEDYRYSSSHQRISERITPSKASIHYTYDLGLTEEPTRTQAPDSNVSFEYDVKSARMLSSTNEQGVRSYAYDAAGHLQHNIWKADGHTWSTRYTNSLHGRQLQRTDVNGMTTVYTHDSFGRVSSVIQGQLQAVFKYDSLSRTTSTKTTDLASGAYLDTVIEYDEHSRETLRTLSMNRHPARTIHQVWRTDDQLLSRHLQASGKSLLLEEFTYDSRGRLTLFKCSGATLPRNRQGLEIISQLFRFDTLDNITASITSFIDGSREMAQYRYNAPVDACQLMEISYTLMSGTQTIHDYIPKVSFVYDDDGNMLNDEQGQQLIYDSQNRLTRVMAGNGLSVNQYDYDGHDHLTATTQGGEAATLRFYEGDRLSNTVQGPVMTQYLNDGDSPLGQQRVGDTASKALLLMSNANSSVIGEIQQSELRTAVYNAYGERSGDDELHSLLAFNGEVRDPSCGWYLLGKGYRAYNPELMRFHSPDSMSPFGAGGLNPYGYCIGNPIAFQDPTGHSVGQLYHNQHETNKLAIALTWGAAAMGVAFSVASFGSLSPVMMVVVGVSIATDIASAGLIHAGLETSDPEKADKLVQSGYALSMGNVMVGFAGMGKSALKAASRKGSTASLASADTASMITIGDNFMRRRLADLGGGPPPGSSTPLTPVGRGLKRSLSADSTGSSVAPATRRNSSFTTRPGRSNPTPPADSPPSPNVSRRTSIEPDYNTPPTTDRSYLDIAREQELLGNANASRTRKTGIDNPPK</sequence>
<dbReference type="EMBL" id="ODAM01000083">
    <property type="protein sequence ID" value="SOQ11249.1"/>
    <property type="molecule type" value="Genomic_DNA"/>
</dbReference>
<feature type="compositionally biased region" description="Pro residues" evidence="1">
    <location>
        <begin position="1596"/>
        <end position="1606"/>
    </location>
</feature>
<dbReference type="PANTHER" id="PTHR32305">
    <property type="match status" value="1"/>
</dbReference>
<dbReference type="Gene3D" id="2.180.10.10">
    <property type="entry name" value="RHS repeat-associated core"/>
    <property type="match status" value="2"/>
</dbReference>
<dbReference type="Proteomes" id="UP000237580">
    <property type="component" value="Unassembled WGS sequence"/>
</dbReference>
<evidence type="ECO:0000313" key="2">
    <source>
        <dbReference type="EMBL" id="SOQ11249.1"/>
    </source>
</evidence>
<proteinExistence type="predicted"/>
<dbReference type="SUPFAM" id="SSF56399">
    <property type="entry name" value="ADP-ribosylation"/>
    <property type="match status" value="1"/>
</dbReference>
<dbReference type="NCBIfam" id="TIGR03696">
    <property type="entry name" value="Rhs_assc_core"/>
    <property type="match status" value="1"/>
</dbReference>
<reference evidence="2 3" key="1">
    <citation type="submission" date="2017-11" db="EMBL/GenBank/DDBJ databases">
        <authorList>
            <person name="Blom J."/>
        </authorList>
    </citation>
    <scope>NUCLEOTIDE SEQUENCE [LARGE SCALE GENOMIC DNA]</scope>
    <source>
        <strain evidence="2">NCPPB 2254</strain>
    </source>
</reference>
<feature type="compositionally biased region" description="Basic and acidic residues" evidence="1">
    <location>
        <begin position="1627"/>
        <end position="1636"/>
    </location>
</feature>
<dbReference type="InterPro" id="IPR022385">
    <property type="entry name" value="Rhs_assc_core"/>
</dbReference>
<comment type="caution">
    <text evidence="2">The sequence shown here is derived from an EMBL/GenBank/DDBJ whole genome shotgun (WGS) entry which is preliminary data.</text>
</comment>
<name>A0AB38EFY5_9PSED</name>
<feature type="region of interest" description="Disordered" evidence="1">
    <location>
        <begin position="1541"/>
        <end position="1656"/>
    </location>
</feature>
<dbReference type="PANTHER" id="PTHR32305:SF15">
    <property type="entry name" value="PROTEIN RHSA-RELATED"/>
    <property type="match status" value="1"/>
</dbReference>
<accession>A0AB38EFY5</accession>
<evidence type="ECO:0000256" key="1">
    <source>
        <dbReference type="SAM" id="MobiDB-lite"/>
    </source>
</evidence>
<dbReference type="RefSeq" id="WP_104698118.1">
    <property type="nucleotide sequence ID" value="NZ_ODAL01000088.1"/>
</dbReference>
<feature type="compositionally biased region" description="Polar residues" evidence="1">
    <location>
        <begin position="1569"/>
        <end position="1592"/>
    </location>
</feature>
<dbReference type="InterPro" id="IPR050708">
    <property type="entry name" value="T6SS_VgrG/RHS"/>
</dbReference>
<protein>
    <submittedName>
        <fullName evidence="2">YD repeat protein</fullName>
    </submittedName>
</protein>
<gene>
    <name evidence="2" type="ORF">NCPPB2254_03226</name>
</gene>